<evidence type="ECO:0000313" key="1">
    <source>
        <dbReference type="EMBL" id="MCI53955.1"/>
    </source>
</evidence>
<dbReference type="AlphaFoldDB" id="A0A392T0W0"/>
<organism evidence="1 2">
    <name type="scientific">Trifolium medium</name>
    <dbReference type="NCBI Taxonomy" id="97028"/>
    <lineage>
        <taxon>Eukaryota</taxon>
        <taxon>Viridiplantae</taxon>
        <taxon>Streptophyta</taxon>
        <taxon>Embryophyta</taxon>
        <taxon>Tracheophyta</taxon>
        <taxon>Spermatophyta</taxon>
        <taxon>Magnoliopsida</taxon>
        <taxon>eudicotyledons</taxon>
        <taxon>Gunneridae</taxon>
        <taxon>Pentapetalae</taxon>
        <taxon>rosids</taxon>
        <taxon>fabids</taxon>
        <taxon>Fabales</taxon>
        <taxon>Fabaceae</taxon>
        <taxon>Papilionoideae</taxon>
        <taxon>50 kb inversion clade</taxon>
        <taxon>NPAAA clade</taxon>
        <taxon>Hologalegina</taxon>
        <taxon>IRL clade</taxon>
        <taxon>Trifolieae</taxon>
        <taxon>Trifolium</taxon>
    </lineage>
</organism>
<feature type="non-terminal residue" evidence="1">
    <location>
        <position position="1"/>
    </location>
</feature>
<protein>
    <submittedName>
        <fullName evidence="1">Uncharacterized protein</fullName>
    </submittedName>
</protein>
<proteinExistence type="predicted"/>
<reference evidence="1 2" key="1">
    <citation type="journal article" date="2018" name="Front. Plant Sci.">
        <title>Red Clover (Trifolium pratense) and Zigzag Clover (T. medium) - A Picture of Genomic Similarities and Differences.</title>
        <authorList>
            <person name="Dluhosova J."/>
            <person name="Istvanek J."/>
            <person name="Nedelnik J."/>
            <person name="Repkova J."/>
        </authorList>
    </citation>
    <scope>NUCLEOTIDE SEQUENCE [LARGE SCALE GENOMIC DNA]</scope>
    <source>
        <strain evidence="2">cv. 10/8</strain>
        <tissue evidence="1">Leaf</tissue>
    </source>
</reference>
<keyword evidence="2" id="KW-1185">Reference proteome</keyword>
<dbReference type="EMBL" id="LXQA010471914">
    <property type="protein sequence ID" value="MCI53955.1"/>
    <property type="molecule type" value="Genomic_DNA"/>
</dbReference>
<name>A0A392T0W0_9FABA</name>
<comment type="caution">
    <text evidence="1">The sequence shown here is derived from an EMBL/GenBank/DDBJ whole genome shotgun (WGS) entry which is preliminary data.</text>
</comment>
<dbReference type="Proteomes" id="UP000265520">
    <property type="component" value="Unassembled WGS sequence"/>
</dbReference>
<evidence type="ECO:0000313" key="2">
    <source>
        <dbReference type="Proteomes" id="UP000265520"/>
    </source>
</evidence>
<accession>A0A392T0W0</accession>
<sequence>VRVFLLFILCLLLKDPSTIAFRVALLAVIFFFLVLPPLHPLPPSAYTAQG</sequence>